<dbReference type="GO" id="GO:0005829">
    <property type="term" value="C:cytosol"/>
    <property type="evidence" value="ECO:0007669"/>
    <property type="project" value="TreeGrafter"/>
</dbReference>
<dbReference type="InterPro" id="IPR030656">
    <property type="entry name" value="ALAD_AS"/>
</dbReference>
<feature type="binding site" evidence="15">
    <location>
        <position position="209"/>
    </location>
    <ligand>
        <name>5-aminolevulinate</name>
        <dbReference type="ChEBI" id="CHEBI:356416"/>
        <label>1</label>
    </ligand>
</feature>
<feature type="binding site" evidence="16">
    <location>
        <position position="132"/>
    </location>
    <ligand>
        <name>Zn(2+)</name>
        <dbReference type="ChEBI" id="CHEBI:29105"/>
        <note>catalytic</note>
    </ligand>
</feature>
<comment type="pathway">
    <text evidence="2">Porphyrin-containing compound metabolism; protoporphyrin-IX biosynthesis; coproporphyrinogen-III from 5-aminolevulinate: step 1/4.</text>
</comment>
<evidence type="ECO:0000256" key="1">
    <source>
        <dbReference type="ARBA" id="ARBA00001947"/>
    </source>
</evidence>
<dbReference type="OrthoDB" id="1530at2759"/>
<evidence type="ECO:0000256" key="15">
    <source>
        <dbReference type="PIRSR" id="PIRSR001415-2"/>
    </source>
</evidence>
<evidence type="ECO:0000256" key="3">
    <source>
        <dbReference type="ARBA" id="ARBA00008055"/>
    </source>
</evidence>
<comment type="catalytic activity">
    <reaction evidence="13 17">
        <text>2 5-aminolevulinate = porphobilinogen + 2 H2O + H(+)</text>
        <dbReference type="Rhea" id="RHEA:24064"/>
        <dbReference type="ChEBI" id="CHEBI:15377"/>
        <dbReference type="ChEBI" id="CHEBI:15378"/>
        <dbReference type="ChEBI" id="CHEBI:58126"/>
        <dbReference type="ChEBI" id="CHEBI:356416"/>
        <dbReference type="EC" id="4.2.1.24"/>
    </reaction>
</comment>
<comment type="similarity">
    <text evidence="3 18">Belongs to the ALAD family.</text>
</comment>
<evidence type="ECO:0000256" key="7">
    <source>
        <dbReference type="ARBA" id="ARBA00022723"/>
    </source>
</evidence>
<keyword evidence="7 16" id="KW-0479">Metal-binding</keyword>
<dbReference type="AlphaFoldDB" id="A0A397ITT2"/>
<comment type="subunit">
    <text evidence="4 17">Homooctamer.</text>
</comment>
<keyword evidence="10 17" id="KW-0456">Lyase</keyword>
<dbReference type="UniPathway" id="UPA00251">
    <property type="reaction ID" value="UER00318"/>
</dbReference>
<evidence type="ECO:0000313" key="19">
    <source>
        <dbReference type="EMBL" id="RHZ76040.1"/>
    </source>
</evidence>
<feature type="binding site" evidence="16">
    <location>
        <position position="122"/>
    </location>
    <ligand>
        <name>Zn(2+)</name>
        <dbReference type="ChEBI" id="CHEBI:29105"/>
        <note>catalytic</note>
    </ligand>
</feature>
<feature type="binding site" evidence="15">
    <location>
        <position position="279"/>
    </location>
    <ligand>
        <name>5-aminolevulinate</name>
        <dbReference type="ChEBI" id="CHEBI:356416"/>
        <label>2</label>
    </ligand>
</feature>
<dbReference type="PANTHER" id="PTHR11458">
    <property type="entry name" value="DELTA-AMINOLEVULINIC ACID DEHYDRATASE"/>
    <property type="match status" value="1"/>
</dbReference>
<evidence type="ECO:0000256" key="16">
    <source>
        <dbReference type="PIRSR" id="PIRSR001415-3"/>
    </source>
</evidence>
<dbReference type="CDD" id="cd04824">
    <property type="entry name" value="eu_ALAD_PBGS_cysteine_rich"/>
    <property type="match status" value="1"/>
</dbReference>
<organism evidence="19 20">
    <name type="scientific">Diversispora epigaea</name>
    <dbReference type="NCBI Taxonomy" id="1348612"/>
    <lineage>
        <taxon>Eukaryota</taxon>
        <taxon>Fungi</taxon>
        <taxon>Fungi incertae sedis</taxon>
        <taxon>Mucoromycota</taxon>
        <taxon>Glomeromycotina</taxon>
        <taxon>Glomeromycetes</taxon>
        <taxon>Diversisporales</taxon>
        <taxon>Diversisporaceae</taxon>
        <taxon>Diversispora</taxon>
    </lineage>
</organism>
<proteinExistence type="inferred from homology"/>
<dbReference type="SMART" id="SM01004">
    <property type="entry name" value="ALAD"/>
    <property type="match status" value="1"/>
</dbReference>
<dbReference type="InterPro" id="IPR001731">
    <property type="entry name" value="ALAD"/>
</dbReference>
<dbReference type="SUPFAM" id="SSF51569">
    <property type="entry name" value="Aldolase"/>
    <property type="match status" value="1"/>
</dbReference>
<dbReference type="PRINTS" id="PR00144">
    <property type="entry name" value="DALDHYDRTASE"/>
</dbReference>
<comment type="function">
    <text evidence="12">Catalyzes an early step in the biosynthesis of tetrapyrroles. Binds two molecules of 5-aminolevulinate per subunit, each at a distinct site, and catalyzes their condensation to form porphobilinogen.</text>
</comment>
<dbReference type="PROSITE" id="PS00169">
    <property type="entry name" value="D_ALA_DEHYDRATASE"/>
    <property type="match status" value="1"/>
</dbReference>
<comment type="caution">
    <text evidence="19">The sequence shown here is derived from an EMBL/GenBank/DDBJ whole genome shotgun (WGS) entry which is preliminary data.</text>
</comment>
<accession>A0A397ITT2</accession>
<name>A0A397ITT2_9GLOM</name>
<feature type="binding site" evidence="15">
    <location>
        <position position="221"/>
    </location>
    <ligand>
        <name>5-aminolevulinate</name>
        <dbReference type="ChEBI" id="CHEBI:356416"/>
        <label>1</label>
    </ligand>
</feature>
<evidence type="ECO:0000256" key="12">
    <source>
        <dbReference type="ARBA" id="ARBA00025628"/>
    </source>
</evidence>
<dbReference type="EMBL" id="PQFF01000195">
    <property type="protein sequence ID" value="RHZ76040.1"/>
    <property type="molecule type" value="Genomic_DNA"/>
</dbReference>
<dbReference type="InterPro" id="IPR013785">
    <property type="entry name" value="Aldolase_TIM"/>
</dbReference>
<keyword evidence="8 16" id="KW-0862">Zinc</keyword>
<protein>
    <recommendedName>
        <fullName evidence="6 17">Delta-aminolevulinic acid dehydratase</fullName>
        <ecNumber evidence="5 17">4.2.1.24</ecNumber>
    </recommendedName>
</protein>
<evidence type="ECO:0000256" key="10">
    <source>
        <dbReference type="ARBA" id="ARBA00023239"/>
    </source>
</evidence>
<evidence type="ECO:0000256" key="8">
    <source>
        <dbReference type="ARBA" id="ARBA00022833"/>
    </source>
</evidence>
<dbReference type="Pfam" id="PF00490">
    <property type="entry name" value="ALAD"/>
    <property type="match status" value="1"/>
</dbReference>
<feature type="active site" description="Schiff-base intermediate with substrate" evidence="14">
    <location>
        <position position="252"/>
    </location>
</feature>
<feature type="binding site" evidence="16">
    <location>
        <position position="124"/>
    </location>
    <ligand>
        <name>Zn(2+)</name>
        <dbReference type="ChEBI" id="CHEBI:29105"/>
        <note>catalytic</note>
    </ligand>
</feature>
<dbReference type="PIRSF" id="PIRSF001415">
    <property type="entry name" value="Porphbilin_synth"/>
    <property type="match status" value="1"/>
</dbReference>
<feature type="binding site" evidence="15">
    <location>
        <position position="318"/>
    </location>
    <ligand>
        <name>5-aminolevulinate</name>
        <dbReference type="ChEBI" id="CHEBI:356416"/>
        <label>2</label>
    </ligand>
</feature>
<evidence type="ECO:0000256" key="2">
    <source>
        <dbReference type="ARBA" id="ARBA00004694"/>
    </source>
</evidence>
<evidence type="ECO:0000256" key="6">
    <source>
        <dbReference type="ARBA" id="ARBA00020771"/>
    </source>
</evidence>
<comment type="cofactor">
    <cofactor evidence="1">
        <name>Zn(2+)</name>
        <dbReference type="ChEBI" id="CHEBI:29105"/>
    </cofactor>
</comment>
<reference evidence="19 20" key="1">
    <citation type="submission" date="2018-08" db="EMBL/GenBank/DDBJ databases">
        <title>Genome and evolution of the arbuscular mycorrhizal fungus Diversispora epigaea (formerly Glomus versiforme) and its bacterial endosymbionts.</title>
        <authorList>
            <person name="Sun X."/>
            <person name="Fei Z."/>
            <person name="Harrison M."/>
        </authorList>
    </citation>
    <scope>NUCLEOTIDE SEQUENCE [LARGE SCALE GENOMIC DNA]</scope>
    <source>
        <strain evidence="19 20">IT104</strain>
    </source>
</reference>
<keyword evidence="11 17" id="KW-0627">Porphyrin biosynthesis</keyword>
<dbReference type="GO" id="GO:0004655">
    <property type="term" value="F:porphobilinogen synthase activity"/>
    <property type="evidence" value="ECO:0007669"/>
    <property type="project" value="UniProtKB-EC"/>
</dbReference>
<dbReference type="Proteomes" id="UP000266861">
    <property type="component" value="Unassembled WGS sequence"/>
</dbReference>
<evidence type="ECO:0000256" key="9">
    <source>
        <dbReference type="ARBA" id="ARBA00023133"/>
    </source>
</evidence>
<dbReference type="GO" id="GO:0008270">
    <property type="term" value="F:zinc ion binding"/>
    <property type="evidence" value="ECO:0007669"/>
    <property type="project" value="TreeGrafter"/>
</dbReference>
<dbReference type="NCBIfam" id="NF006762">
    <property type="entry name" value="PRK09283.1"/>
    <property type="match status" value="1"/>
</dbReference>
<evidence type="ECO:0000256" key="14">
    <source>
        <dbReference type="PIRSR" id="PIRSR001415-1"/>
    </source>
</evidence>
<evidence type="ECO:0000256" key="13">
    <source>
        <dbReference type="ARBA" id="ARBA00047651"/>
    </source>
</evidence>
<dbReference type="STRING" id="1348612.A0A397ITT2"/>
<keyword evidence="9" id="KW-0350">Heme biosynthesis</keyword>
<dbReference type="PANTHER" id="PTHR11458:SF0">
    <property type="entry name" value="DELTA-AMINOLEVULINIC ACID DEHYDRATASE"/>
    <property type="match status" value="1"/>
</dbReference>
<evidence type="ECO:0000256" key="11">
    <source>
        <dbReference type="ARBA" id="ARBA00023244"/>
    </source>
</evidence>
<evidence type="ECO:0000256" key="18">
    <source>
        <dbReference type="RuleBase" id="RU004161"/>
    </source>
</evidence>
<sequence>MTDISSILQGGYNHPTLRLWQSDKILRKASLMYPIFINGKDDNAEDEISSLPGQKRWGVNKLEGFLRILVEKGLKSIILFGVAGGVKDVTGTCADESNSPVILAIKLIREKFPELYVACDVCLCGYTSHGHCGILNDDGSIDNLRTVNRLAEIATNYARAGAHCVAPSDMMDGRIKTIKESLIRRGFGNKVALMSYSAKFASAFYGPFRDAADSAPQFGDRKTYQLPPNARGLARRAITRDLGEGADIIMVKPGMPYLDIVRDAKELASDVPIAVYQVSGEFAMIWHSAEAKVFDLKTAVYESMDGFLRAGANIIITYYTPQLLDWLEA</sequence>
<keyword evidence="20" id="KW-1185">Reference proteome</keyword>
<evidence type="ECO:0000256" key="5">
    <source>
        <dbReference type="ARBA" id="ARBA00012053"/>
    </source>
</evidence>
<dbReference type="Gene3D" id="3.20.20.70">
    <property type="entry name" value="Aldolase class I"/>
    <property type="match status" value="1"/>
</dbReference>
<dbReference type="GO" id="GO:0006782">
    <property type="term" value="P:protoporphyrinogen IX biosynthetic process"/>
    <property type="evidence" value="ECO:0007669"/>
    <property type="project" value="UniProtKB-UniPathway"/>
</dbReference>
<evidence type="ECO:0000313" key="20">
    <source>
        <dbReference type="Proteomes" id="UP000266861"/>
    </source>
</evidence>
<feature type="active site" description="Schiff-base intermediate with substrate" evidence="14">
    <location>
        <position position="199"/>
    </location>
</feature>
<gene>
    <name evidence="19" type="ORF">Glove_208g136</name>
</gene>
<dbReference type="EC" id="4.2.1.24" evidence="5 17"/>
<evidence type="ECO:0000256" key="17">
    <source>
        <dbReference type="RuleBase" id="RU000515"/>
    </source>
</evidence>
<dbReference type="FunFam" id="3.20.20.70:FF:000048">
    <property type="entry name" value="Delta-aminolevulinic acid dehydratase"/>
    <property type="match status" value="1"/>
</dbReference>
<evidence type="ECO:0000256" key="4">
    <source>
        <dbReference type="ARBA" id="ARBA00011823"/>
    </source>
</evidence>